<dbReference type="Proteomes" id="UP000031829">
    <property type="component" value="Chromosome"/>
</dbReference>
<dbReference type="Pfam" id="PF11155">
    <property type="entry name" value="DUF2935"/>
    <property type="match status" value="2"/>
</dbReference>
<gene>
    <name evidence="1" type="ORF">BG04_638</name>
</gene>
<reference evidence="1 2" key="1">
    <citation type="journal article" date="2015" name="Genome Announc.">
        <title>Complete genome sequences for 35 biothreat assay-relevant bacillus species.</title>
        <authorList>
            <person name="Johnson S.L."/>
            <person name="Daligault H.E."/>
            <person name="Davenport K.W."/>
            <person name="Jaissle J."/>
            <person name="Frey K.G."/>
            <person name="Ladner J.T."/>
            <person name="Broomall S.M."/>
            <person name="Bishop-Lilly K.A."/>
            <person name="Bruce D.C."/>
            <person name="Gibbons H.S."/>
            <person name="Coyne S.R."/>
            <person name="Lo C.C."/>
            <person name="Meincke L."/>
            <person name="Munk A.C."/>
            <person name="Koroleva G.I."/>
            <person name="Rosenzweig C.N."/>
            <person name="Palacios G.F."/>
            <person name="Redden C.L."/>
            <person name="Minogue T.D."/>
            <person name="Chain P.S."/>
        </authorList>
    </citation>
    <scope>NUCLEOTIDE SEQUENCE [LARGE SCALE GENOMIC DNA]</scope>
    <source>
        <strain evidence="2">ATCC 14581 / DSM 32 / JCM 2506 / NBRC 15308 / NCIMB 9376 / NCTC 10342 / NRRL B-14308 / VKM B-512</strain>
    </source>
</reference>
<dbReference type="Gene3D" id="1.20.1260.120">
    <property type="entry name" value="Protein of unknown function DUF2935"/>
    <property type="match status" value="1"/>
</dbReference>
<dbReference type="KEGG" id="bmeg:BG04_638"/>
<dbReference type="GeneID" id="93644137"/>
<evidence type="ECO:0000313" key="2">
    <source>
        <dbReference type="Proteomes" id="UP000031829"/>
    </source>
</evidence>
<protein>
    <recommendedName>
        <fullName evidence="3">DUF2935 domain-containing protein</fullName>
    </recommendedName>
</protein>
<dbReference type="EMBL" id="CP009920">
    <property type="protein sequence ID" value="AJI22168.1"/>
    <property type="molecule type" value="Genomic_DNA"/>
</dbReference>
<dbReference type="RefSeq" id="WP_034649810.1">
    <property type="nucleotide sequence ID" value="NZ_BCVB01000012.1"/>
</dbReference>
<organism evidence="1 2">
    <name type="scientific">Priestia megaterium (strain ATCC 14581 / DSM 32 / CCUG 1817 / JCM 2506 / NBRC 15308 / NCIMB 9376 / NCTC 10342 / NRRL B-14308 / VKM B-512 / Ford 19)</name>
    <name type="common">Bacillus megaterium</name>
    <dbReference type="NCBI Taxonomy" id="1348623"/>
    <lineage>
        <taxon>Bacteria</taxon>
        <taxon>Bacillati</taxon>
        <taxon>Bacillota</taxon>
        <taxon>Bacilli</taxon>
        <taxon>Bacillales</taxon>
        <taxon>Bacillaceae</taxon>
        <taxon>Priestia</taxon>
    </lineage>
</organism>
<dbReference type="InterPro" id="IPR021328">
    <property type="entry name" value="CotB-like"/>
</dbReference>
<name>A0A0B6ANG7_PRIM2</name>
<evidence type="ECO:0008006" key="3">
    <source>
        <dbReference type="Google" id="ProtNLM"/>
    </source>
</evidence>
<dbReference type="SUPFAM" id="SSF158430">
    <property type="entry name" value="Bacillus cereus metalloprotein-like"/>
    <property type="match status" value="2"/>
</dbReference>
<dbReference type="AlphaFoldDB" id="A0A0B6ANG7"/>
<sequence length="266" mass="30960">MNSSFTQNAIFEHTFWMQILKDHSQFILDALAEKEQEEIQAAKTFIQTFNSLLEEVKADHNNLESITMKAKAQTIALKEFKLSLLRKHLTTDFTIHLTPTFLNHMVNELDEYLLILSYLEQQQIPPIFHELHHHLLWILDAAGHAGAISDSLDAVEKQLKQKSMQFSTHFEHFYLKAVELTGYLRTNLESFPALKRMNKDVKLEIELFQVFLHEIEELELSNEMLSTFSALMADHMMREECYYLTKLAQSTNTAKPPCDPTSSHYK</sequence>
<proteinExistence type="predicted"/>
<evidence type="ECO:0000313" key="1">
    <source>
        <dbReference type="EMBL" id="AJI22168.1"/>
    </source>
</evidence>
<dbReference type="HOGENOM" id="CLU_073785_1_0_9"/>
<accession>A0A0B6ANG7</accession>